<reference evidence="9 10" key="1">
    <citation type="submission" date="2015-03" db="EMBL/GenBank/DDBJ databases">
        <title>Genome assembly of Sandaracinus amylolyticus DSM 53668.</title>
        <authorList>
            <person name="Sharma G."/>
            <person name="Subramanian S."/>
        </authorList>
    </citation>
    <scope>NUCLEOTIDE SEQUENCE [LARGE SCALE GENOMIC DNA]</scope>
    <source>
        <strain evidence="9 10">DSM 53668</strain>
    </source>
</reference>
<evidence type="ECO:0000256" key="4">
    <source>
        <dbReference type="ARBA" id="ARBA00022692"/>
    </source>
</evidence>
<evidence type="ECO:0000256" key="6">
    <source>
        <dbReference type="ARBA" id="ARBA00023136"/>
    </source>
</evidence>
<dbReference type="InterPro" id="IPR035906">
    <property type="entry name" value="MetI-like_sf"/>
</dbReference>
<dbReference type="EMBL" id="CP011125">
    <property type="protein sequence ID" value="AKF06476.1"/>
    <property type="molecule type" value="Genomic_DNA"/>
</dbReference>
<dbReference type="InterPro" id="IPR000515">
    <property type="entry name" value="MetI-like"/>
</dbReference>
<keyword evidence="3" id="KW-1003">Cell membrane</keyword>
<dbReference type="InterPro" id="IPR025966">
    <property type="entry name" value="OppC_N"/>
</dbReference>
<dbReference type="Gene3D" id="1.10.3720.10">
    <property type="entry name" value="MetI-like"/>
    <property type="match status" value="1"/>
</dbReference>
<feature type="transmembrane region" description="Helical" evidence="7">
    <location>
        <begin position="100"/>
        <end position="120"/>
    </location>
</feature>
<dbReference type="CDD" id="cd06261">
    <property type="entry name" value="TM_PBP2"/>
    <property type="match status" value="1"/>
</dbReference>
<dbReference type="AlphaFoldDB" id="A0A0F6YI95"/>
<evidence type="ECO:0000256" key="5">
    <source>
        <dbReference type="ARBA" id="ARBA00022989"/>
    </source>
</evidence>
<dbReference type="PANTHER" id="PTHR43386">
    <property type="entry name" value="OLIGOPEPTIDE TRANSPORT SYSTEM PERMEASE PROTEIN APPC"/>
    <property type="match status" value="1"/>
</dbReference>
<feature type="domain" description="ABC transmembrane type-1" evidence="8">
    <location>
        <begin position="65"/>
        <end position="255"/>
    </location>
</feature>
<dbReference type="Pfam" id="PF12911">
    <property type="entry name" value="OppC_N"/>
    <property type="match status" value="1"/>
</dbReference>
<evidence type="ECO:0000259" key="8">
    <source>
        <dbReference type="PROSITE" id="PS50928"/>
    </source>
</evidence>
<evidence type="ECO:0000256" key="3">
    <source>
        <dbReference type="ARBA" id="ARBA00022475"/>
    </source>
</evidence>
<evidence type="ECO:0000313" key="10">
    <source>
        <dbReference type="Proteomes" id="UP000034883"/>
    </source>
</evidence>
<dbReference type="PROSITE" id="PS50928">
    <property type="entry name" value="ABC_TM1"/>
    <property type="match status" value="1"/>
</dbReference>
<evidence type="ECO:0000313" key="9">
    <source>
        <dbReference type="EMBL" id="AKF06476.1"/>
    </source>
</evidence>
<dbReference type="STRING" id="927083.DB32_003625"/>
<evidence type="ECO:0000256" key="7">
    <source>
        <dbReference type="RuleBase" id="RU363032"/>
    </source>
</evidence>
<accession>A0A0F6YI95</accession>
<dbReference type="InterPro" id="IPR050366">
    <property type="entry name" value="BP-dependent_transpt_permease"/>
</dbReference>
<dbReference type="GO" id="GO:0005886">
    <property type="term" value="C:plasma membrane"/>
    <property type="evidence" value="ECO:0007669"/>
    <property type="project" value="UniProtKB-SubCell"/>
</dbReference>
<proteinExistence type="inferred from homology"/>
<feature type="transmembrane region" description="Helical" evidence="7">
    <location>
        <begin position="69"/>
        <end position="93"/>
    </location>
</feature>
<gene>
    <name evidence="9" type="ORF">DB32_003625</name>
</gene>
<protein>
    <submittedName>
        <fullName evidence="9">Oligopeptide transport system permease protein OppC</fullName>
    </submittedName>
</protein>
<keyword evidence="5 7" id="KW-1133">Transmembrane helix</keyword>
<organism evidence="9 10">
    <name type="scientific">Sandaracinus amylolyticus</name>
    <dbReference type="NCBI Taxonomy" id="927083"/>
    <lineage>
        <taxon>Bacteria</taxon>
        <taxon>Pseudomonadati</taxon>
        <taxon>Myxococcota</taxon>
        <taxon>Polyangia</taxon>
        <taxon>Polyangiales</taxon>
        <taxon>Sandaracinaceae</taxon>
        <taxon>Sandaracinus</taxon>
    </lineage>
</organism>
<name>A0A0F6YI95_9BACT</name>
<feature type="transmembrane region" description="Helical" evidence="7">
    <location>
        <begin position="236"/>
        <end position="255"/>
    </location>
</feature>
<sequence length="266" mass="27959">MVGLALVVFVLSTAIFGPFVAPADPDHQFAEGLLEDGTPRAPGGAMVLGADTLGRDELSRLLHGGRASLGAALSATIIAVLIGLSVGTIAGYFGGWLDSLLMQLVDVMQSLPFLLIAITVNRVVNSPSIVVLVVLLGVLSWTTLARVTRTKTMQVRELEFVQAARALGMGEWRILARHVLPNVTGPAIVIGTTLVANTILVESAMSFLGLGVPAPTSTWGTMLHDAQDMMSLAPRLVLYPGLLIVATVFGFNLVGEGLRDALDPKD</sequence>
<keyword evidence="4 7" id="KW-0812">Transmembrane</keyword>
<comment type="similarity">
    <text evidence="7">Belongs to the binding-protein-dependent transport system permease family.</text>
</comment>
<dbReference type="PANTHER" id="PTHR43386:SF1">
    <property type="entry name" value="D,D-DIPEPTIDE TRANSPORT SYSTEM PERMEASE PROTEIN DDPC-RELATED"/>
    <property type="match status" value="1"/>
</dbReference>
<dbReference type="GO" id="GO:0055085">
    <property type="term" value="P:transmembrane transport"/>
    <property type="evidence" value="ECO:0007669"/>
    <property type="project" value="InterPro"/>
</dbReference>
<evidence type="ECO:0000256" key="2">
    <source>
        <dbReference type="ARBA" id="ARBA00022448"/>
    </source>
</evidence>
<dbReference type="SUPFAM" id="SSF161098">
    <property type="entry name" value="MetI-like"/>
    <property type="match status" value="1"/>
</dbReference>
<feature type="transmembrane region" description="Helical" evidence="7">
    <location>
        <begin position="126"/>
        <end position="147"/>
    </location>
</feature>
<comment type="subcellular location">
    <subcellularLocation>
        <location evidence="1 7">Cell membrane</location>
        <topology evidence="1 7">Multi-pass membrane protein</topology>
    </subcellularLocation>
</comment>
<keyword evidence="6 7" id="KW-0472">Membrane</keyword>
<dbReference type="Proteomes" id="UP000034883">
    <property type="component" value="Chromosome"/>
</dbReference>
<dbReference type="KEGG" id="samy:DB32_003625"/>
<dbReference type="Pfam" id="PF00528">
    <property type="entry name" value="BPD_transp_1"/>
    <property type="match status" value="1"/>
</dbReference>
<keyword evidence="2 7" id="KW-0813">Transport</keyword>
<evidence type="ECO:0000256" key="1">
    <source>
        <dbReference type="ARBA" id="ARBA00004651"/>
    </source>
</evidence>
<keyword evidence="10" id="KW-1185">Reference proteome</keyword>